<keyword evidence="6" id="KW-1185">Reference proteome</keyword>
<dbReference type="InterPro" id="IPR000891">
    <property type="entry name" value="PYR_CT"/>
</dbReference>
<evidence type="ECO:0000256" key="1">
    <source>
        <dbReference type="ARBA" id="ARBA00009405"/>
    </source>
</evidence>
<dbReference type="PANTHER" id="PTHR42738:SF7">
    <property type="entry name" value="HYDROXYMETHYLGLUTARYL-COA LYASE"/>
    <property type="match status" value="1"/>
</dbReference>
<dbReference type="AlphaFoldDB" id="I4C8S1"/>
<accession>I4C8S1</accession>
<dbReference type="GO" id="GO:0046872">
    <property type="term" value="F:metal ion binding"/>
    <property type="evidence" value="ECO:0007669"/>
    <property type="project" value="UniProtKB-KW"/>
</dbReference>
<dbReference type="PROSITE" id="PS50991">
    <property type="entry name" value="PYR_CT"/>
    <property type="match status" value="1"/>
</dbReference>
<dbReference type="Gene3D" id="3.20.20.70">
    <property type="entry name" value="Aldolase class I"/>
    <property type="match status" value="1"/>
</dbReference>
<feature type="domain" description="Pyruvate carboxyltransferase" evidence="4">
    <location>
        <begin position="12"/>
        <end position="279"/>
    </location>
</feature>
<dbReference type="RefSeq" id="WP_014811096.1">
    <property type="nucleotide sequence ID" value="NC_018025.1"/>
</dbReference>
<evidence type="ECO:0000259" key="4">
    <source>
        <dbReference type="PROSITE" id="PS50991"/>
    </source>
</evidence>
<evidence type="ECO:0000256" key="2">
    <source>
        <dbReference type="ARBA" id="ARBA00022723"/>
    </source>
</evidence>
<dbReference type="CDD" id="cd07938">
    <property type="entry name" value="DRE_TIM_HMGL"/>
    <property type="match status" value="1"/>
</dbReference>
<keyword evidence="3" id="KW-0456">Lyase</keyword>
<evidence type="ECO:0000256" key="3">
    <source>
        <dbReference type="ARBA" id="ARBA00023239"/>
    </source>
</evidence>
<proteinExistence type="inferred from homology"/>
<dbReference type="SUPFAM" id="SSF51569">
    <property type="entry name" value="Aldolase"/>
    <property type="match status" value="1"/>
</dbReference>
<dbReference type="STRING" id="706587.Desti_3304"/>
<dbReference type="InterPro" id="IPR013785">
    <property type="entry name" value="Aldolase_TIM"/>
</dbReference>
<dbReference type="PANTHER" id="PTHR42738">
    <property type="entry name" value="HYDROXYMETHYLGLUTARYL-COA LYASE"/>
    <property type="match status" value="1"/>
</dbReference>
<dbReference type="NCBIfam" id="NF004283">
    <property type="entry name" value="PRK05692.1"/>
    <property type="match status" value="1"/>
</dbReference>
<evidence type="ECO:0000313" key="6">
    <source>
        <dbReference type="Proteomes" id="UP000006055"/>
    </source>
</evidence>
<dbReference type="PATRIC" id="fig|706587.4.peg.3767"/>
<comment type="similarity">
    <text evidence="1">Belongs to the HMG-CoA lyase family.</text>
</comment>
<organism evidence="5 6">
    <name type="scientific">Desulfomonile tiedjei (strain ATCC 49306 / DSM 6799 / DCB-1)</name>
    <dbReference type="NCBI Taxonomy" id="706587"/>
    <lineage>
        <taxon>Bacteria</taxon>
        <taxon>Pseudomonadati</taxon>
        <taxon>Thermodesulfobacteriota</taxon>
        <taxon>Desulfomonilia</taxon>
        <taxon>Desulfomonilales</taxon>
        <taxon>Desulfomonilaceae</taxon>
        <taxon>Desulfomonile</taxon>
    </lineage>
</organism>
<dbReference type="Proteomes" id="UP000006055">
    <property type="component" value="Chromosome"/>
</dbReference>
<keyword evidence="2" id="KW-0479">Metal-binding</keyword>
<dbReference type="KEGG" id="dti:Desti_3304"/>
<dbReference type="InterPro" id="IPR043594">
    <property type="entry name" value="HMGL"/>
</dbReference>
<dbReference type="GO" id="GO:0004419">
    <property type="term" value="F:hydroxymethylglutaryl-CoA lyase activity"/>
    <property type="evidence" value="ECO:0007669"/>
    <property type="project" value="TreeGrafter"/>
</dbReference>
<dbReference type="GO" id="GO:0006552">
    <property type="term" value="P:L-leucine catabolic process"/>
    <property type="evidence" value="ECO:0007669"/>
    <property type="project" value="TreeGrafter"/>
</dbReference>
<dbReference type="OrthoDB" id="9784013at2"/>
<dbReference type="HOGENOM" id="CLU_022138_3_2_7"/>
<dbReference type="GO" id="GO:0046951">
    <property type="term" value="P:ketone body biosynthetic process"/>
    <property type="evidence" value="ECO:0007669"/>
    <property type="project" value="TreeGrafter"/>
</dbReference>
<name>I4C8S1_DESTA</name>
<sequence length="290" mass="30873">MNSQRATVTNEVLIQEVGLRDGLQNEPRILQPGIRAHIADLLGDAGIPRIQIGSFVNPKRVPQMAGTAEVWHEIRRKPGVRYSALVLNARGLDQAIACGIPHVEIYVSVSETHSLKNSGIGTEEALEAAALMIDAARSRGLGVTAGLMCAFGCFYEGKIDLRRVLDMVSRLRASSLDEIGLADTSGMGDPESIGSTLEAVAELMPLDEITLHLHDTRGLGIQNMVAGLTAGVRRFDASVGGLGGCPFIPGAVGNIATERVVQVLHSMRYSTGIMPESLALARERVFSALA</sequence>
<protein>
    <submittedName>
        <fullName evidence="5">Isopropylmalate/homocitrate/citramalate synthase</fullName>
    </submittedName>
</protein>
<dbReference type="EMBL" id="CP003360">
    <property type="protein sequence ID" value="AFM25962.1"/>
    <property type="molecule type" value="Genomic_DNA"/>
</dbReference>
<evidence type="ECO:0000313" key="5">
    <source>
        <dbReference type="EMBL" id="AFM25962.1"/>
    </source>
</evidence>
<dbReference type="Pfam" id="PF00682">
    <property type="entry name" value="HMGL-like"/>
    <property type="match status" value="1"/>
</dbReference>
<reference evidence="6" key="1">
    <citation type="submission" date="2012-06" db="EMBL/GenBank/DDBJ databases">
        <title>Complete sequence of chromosome of Desulfomonile tiedjei DSM 6799.</title>
        <authorList>
            <person name="Lucas S."/>
            <person name="Copeland A."/>
            <person name="Lapidus A."/>
            <person name="Glavina del Rio T."/>
            <person name="Dalin E."/>
            <person name="Tice H."/>
            <person name="Bruce D."/>
            <person name="Goodwin L."/>
            <person name="Pitluck S."/>
            <person name="Peters L."/>
            <person name="Ovchinnikova G."/>
            <person name="Zeytun A."/>
            <person name="Lu M."/>
            <person name="Kyrpides N."/>
            <person name="Mavromatis K."/>
            <person name="Ivanova N."/>
            <person name="Brettin T."/>
            <person name="Detter J.C."/>
            <person name="Han C."/>
            <person name="Larimer F."/>
            <person name="Land M."/>
            <person name="Hauser L."/>
            <person name="Markowitz V."/>
            <person name="Cheng J.-F."/>
            <person name="Hugenholtz P."/>
            <person name="Woyke T."/>
            <person name="Wu D."/>
            <person name="Spring S."/>
            <person name="Schroeder M."/>
            <person name="Brambilla E."/>
            <person name="Klenk H.-P."/>
            <person name="Eisen J.A."/>
        </authorList>
    </citation>
    <scope>NUCLEOTIDE SEQUENCE [LARGE SCALE GENOMIC DNA]</scope>
    <source>
        <strain evidence="6">ATCC 49306 / DSM 6799 / DCB-1</strain>
    </source>
</reference>
<gene>
    <name evidence="5" type="ordered locus">Desti_3304</name>
</gene>
<dbReference type="eggNOG" id="COG0119">
    <property type="taxonomic scope" value="Bacteria"/>
</dbReference>